<dbReference type="PANTHER" id="PTHR30363">
    <property type="entry name" value="HTH-TYPE TRANSCRIPTIONAL REGULATOR SRLR-RELATED"/>
    <property type="match status" value="1"/>
</dbReference>
<feature type="domain" description="DeoR-like transcriptional repressor C-terminal sensor" evidence="1">
    <location>
        <begin position="17"/>
        <end position="175"/>
    </location>
</feature>
<reference evidence="2 3" key="1">
    <citation type="submission" date="2024-09" db="EMBL/GenBank/DDBJ databases">
        <authorList>
            <person name="Lee S.D."/>
        </authorList>
    </citation>
    <scope>NUCLEOTIDE SEQUENCE [LARGE SCALE GENOMIC DNA]</scope>
    <source>
        <strain evidence="2 3">N8-3</strain>
    </source>
</reference>
<sequence>MGAASAPSRTPADTPSEQEAIAAAAAARTLRGQRIIGLTGGPVIHKLAVHLRELPGLTVVTNSLLTASVLGRSGRGRDRPTVILTGGYHSPRDDMLHGPVTAMVLRSMRLELAFFDCAGLEGPHGASTDSLADCETRRALVQSAARTCVLATAEQCGRTSLSSFAAPDEIDCVVTAAAGAPSAAQRTVLRWARESVCVDVDTAATAPRPRR</sequence>
<evidence type="ECO:0000259" key="1">
    <source>
        <dbReference type="Pfam" id="PF00455"/>
    </source>
</evidence>
<gene>
    <name evidence="2" type="ORF">ACEZDE_23370</name>
</gene>
<dbReference type="InterPro" id="IPR037171">
    <property type="entry name" value="NagB/RpiA_transferase-like"/>
</dbReference>
<dbReference type="SMART" id="SM01134">
    <property type="entry name" value="DeoRC"/>
    <property type="match status" value="1"/>
</dbReference>
<evidence type="ECO:0000313" key="2">
    <source>
        <dbReference type="EMBL" id="MFC1419550.1"/>
    </source>
</evidence>
<name>A0ABV6W0L2_9ACTN</name>
<accession>A0ABV6W0L2</accession>
<dbReference type="RefSeq" id="WP_380539037.1">
    <property type="nucleotide sequence ID" value="NZ_JBHFAB010000019.1"/>
</dbReference>
<dbReference type="SUPFAM" id="SSF100950">
    <property type="entry name" value="NagB/RpiA/CoA transferase-like"/>
    <property type="match status" value="1"/>
</dbReference>
<dbReference type="InterPro" id="IPR014036">
    <property type="entry name" value="DeoR-like_C"/>
</dbReference>
<dbReference type="InterPro" id="IPR050313">
    <property type="entry name" value="Carb_Metab_HTH_regulators"/>
</dbReference>
<dbReference type="Proteomes" id="UP001592531">
    <property type="component" value="Unassembled WGS sequence"/>
</dbReference>
<proteinExistence type="predicted"/>
<protein>
    <recommendedName>
        <fullName evidence="1">DeoR-like transcriptional repressor C-terminal sensor domain-containing protein</fullName>
    </recommendedName>
</protein>
<keyword evidence="3" id="KW-1185">Reference proteome</keyword>
<dbReference type="PANTHER" id="PTHR30363:SF44">
    <property type="entry name" value="AGA OPERON TRANSCRIPTIONAL REPRESSOR-RELATED"/>
    <property type="match status" value="1"/>
</dbReference>
<comment type="caution">
    <text evidence="2">The sequence shown here is derived from an EMBL/GenBank/DDBJ whole genome shotgun (WGS) entry which is preliminary data.</text>
</comment>
<dbReference type="Pfam" id="PF00455">
    <property type="entry name" value="DeoRC"/>
    <property type="match status" value="1"/>
</dbReference>
<dbReference type="EMBL" id="JBHFAB010000019">
    <property type="protein sequence ID" value="MFC1419550.1"/>
    <property type="molecule type" value="Genomic_DNA"/>
</dbReference>
<evidence type="ECO:0000313" key="3">
    <source>
        <dbReference type="Proteomes" id="UP001592531"/>
    </source>
</evidence>
<organism evidence="2 3">
    <name type="scientific">Streptacidiphilus cavernicola</name>
    <dbReference type="NCBI Taxonomy" id="3342716"/>
    <lineage>
        <taxon>Bacteria</taxon>
        <taxon>Bacillati</taxon>
        <taxon>Actinomycetota</taxon>
        <taxon>Actinomycetes</taxon>
        <taxon>Kitasatosporales</taxon>
        <taxon>Streptomycetaceae</taxon>
        <taxon>Streptacidiphilus</taxon>
    </lineage>
</organism>